<feature type="domain" description="Chalcone isomerase" evidence="3">
    <location>
        <begin position="33"/>
        <end position="226"/>
    </location>
</feature>
<evidence type="ECO:0000313" key="4">
    <source>
        <dbReference type="EMBL" id="ODV65417.1"/>
    </source>
</evidence>
<dbReference type="SUPFAM" id="SSF54626">
    <property type="entry name" value="Chalcone isomerase"/>
    <property type="match status" value="1"/>
</dbReference>
<dbReference type="PANTHER" id="PTHR47284:SF3">
    <property type="entry name" value="FATTY-ACID-BINDING PROTEIN 2"/>
    <property type="match status" value="1"/>
</dbReference>
<dbReference type="RefSeq" id="XP_020074484.1">
    <property type="nucleotide sequence ID" value="XM_020222363.1"/>
</dbReference>
<dbReference type="GeneID" id="30996912"/>
<evidence type="ECO:0000256" key="1">
    <source>
        <dbReference type="ARBA" id="ARBA00009111"/>
    </source>
</evidence>
<dbReference type="STRING" id="984485.A0A1E4RDT4"/>
<dbReference type="Pfam" id="PF16035">
    <property type="entry name" value="Chalcone_2"/>
    <property type="match status" value="1"/>
</dbReference>
<protein>
    <recommendedName>
        <fullName evidence="2">Altered inheritance of mitochondria protein 18, mitochondrial</fullName>
    </recommendedName>
</protein>
<dbReference type="EMBL" id="KV454544">
    <property type="protein sequence ID" value="ODV65417.1"/>
    <property type="molecule type" value="Genomic_DNA"/>
</dbReference>
<comment type="similarity">
    <text evidence="1">Belongs to the AIM18/AIM46 family.</text>
</comment>
<evidence type="ECO:0000259" key="3">
    <source>
        <dbReference type="Pfam" id="PF16035"/>
    </source>
</evidence>
<organism evidence="4 5">
    <name type="scientific">Hyphopichia burtonii NRRL Y-1933</name>
    <dbReference type="NCBI Taxonomy" id="984485"/>
    <lineage>
        <taxon>Eukaryota</taxon>
        <taxon>Fungi</taxon>
        <taxon>Dikarya</taxon>
        <taxon>Ascomycota</taxon>
        <taxon>Saccharomycotina</taxon>
        <taxon>Pichiomycetes</taxon>
        <taxon>Debaryomycetaceae</taxon>
        <taxon>Hyphopichia</taxon>
    </lineage>
</organism>
<evidence type="ECO:0000313" key="5">
    <source>
        <dbReference type="Proteomes" id="UP000095085"/>
    </source>
</evidence>
<dbReference type="Gene3D" id="3.50.70.10">
    <property type="match status" value="1"/>
</dbReference>
<gene>
    <name evidence="4" type="ORF">HYPBUDRAFT_158291</name>
</gene>
<sequence length="232" mass="26103">MFTRPASRLDSVAVDKSIDPFPLGLRNKTNLHEDYLLLGHGVRSVTFLGFKVYGIGIYLAEKDLVKVKKLLAPEWLSTFGTENHSLKELLEDPNTSQDIIERLIDNGIRFTVRISPVRNTDFGHLRDGLVKSILAHTKAKELKEPISEGLSELRQVFQGFKGSVPKNHLLWLEFENGNLNVSYENPAKKVIKEMGSVKNPLIGKTLMLQYLSGAKPLLEPLRKSCIEGLDRL</sequence>
<proteinExistence type="inferred from homology"/>
<reference evidence="5" key="1">
    <citation type="submission" date="2016-05" db="EMBL/GenBank/DDBJ databases">
        <title>Comparative genomics of biotechnologically important yeasts.</title>
        <authorList>
            <consortium name="DOE Joint Genome Institute"/>
            <person name="Riley R."/>
            <person name="Haridas S."/>
            <person name="Wolfe K.H."/>
            <person name="Lopes M.R."/>
            <person name="Hittinger C.T."/>
            <person name="Goker M."/>
            <person name="Salamov A."/>
            <person name="Wisecaver J."/>
            <person name="Long T.M."/>
            <person name="Aerts A.L."/>
            <person name="Barry K."/>
            <person name="Choi C."/>
            <person name="Clum A."/>
            <person name="Coughlan A.Y."/>
            <person name="Deshpande S."/>
            <person name="Douglass A.P."/>
            <person name="Hanson S.J."/>
            <person name="Klenk H.-P."/>
            <person name="Labutti K."/>
            <person name="Lapidus A."/>
            <person name="Lindquist E."/>
            <person name="Lipzen A."/>
            <person name="Meier-Kolthoff J.P."/>
            <person name="Ohm R.A."/>
            <person name="Otillar R.P."/>
            <person name="Pangilinan J."/>
            <person name="Peng Y."/>
            <person name="Rokas A."/>
            <person name="Rosa C.A."/>
            <person name="Scheuner C."/>
            <person name="Sibirny A.A."/>
            <person name="Slot J.C."/>
            <person name="Stielow J.B."/>
            <person name="Sun H."/>
            <person name="Kurtzman C.P."/>
            <person name="Blackwell M."/>
            <person name="Grigoriev I.V."/>
            <person name="Jeffries T.W."/>
        </authorList>
    </citation>
    <scope>NUCLEOTIDE SEQUENCE [LARGE SCALE GENOMIC DNA]</scope>
    <source>
        <strain evidence="5">NRRL Y-1933</strain>
    </source>
</reference>
<evidence type="ECO:0000256" key="2">
    <source>
        <dbReference type="ARBA" id="ARBA00018755"/>
    </source>
</evidence>
<dbReference type="OrthoDB" id="18193at2759"/>
<dbReference type="InterPro" id="IPR016088">
    <property type="entry name" value="Chalcone_isomerase_3-sand"/>
</dbReference>
<name>A0A1E4RDT4_9ASCO</name>
<keyword evidence="5" id="KW-1185">Reference proteome</keyword>
<dbReference type="InterPro" id="IPR016087">
    <property type="entry name" value="Chalcone_isomerase"/>
</dbReference>
<dbReference type="AlphaFoldDB" id="A0A1E4RDT4"/>
<dbReference type="Proteomes" id="UP000095085">
    <property type="component" value="Unassembled WGS sequence"/>
</dbReference>
<dbReference type="PANTHER" id="PTHR47284">
    <property type="entry name" value="FATTY-ACID-BINDING PROTEIN 2"/>
    <property type="match status" value="1"/>
</dbReference>
<keyword evidence="4" id="KW-0413">Isomerase</keyword>
<dbReference type="InterPro" id="IPR036298">
    <property type="entry name" value="Chalcone_isomerase_sf"/>
</dbReference>
<dbReference type="GO" id="GO:0016872">
    <property type="term" value="F:intramolecular lyase activity"/>
    <property type="evidence" value="ECO:0007669"/>
    <property type="project" value="InterPro"/>
</dbReference>
<accession>A0A1E4RDT4</accession>